<evidence type="ECO:0000313" key="1">
    <source>
        <dbReference type="EMBL" id="TDK64564.1"/>
    </source>
</evidence>
<evidence type="ECO:0008006" key="3">
    <source>
        <dbReference type="Google" id="ProtNLM"/>
    </source>
</evidence>
<accession>A0A4V6PMH8</accession>
<organism evidence="1 2">
    <name type="scientific">Sapientia aquatica</name>
    <dbReference type="NCBI Taxonomy" id="1549640"/>
    <lineage>
        <taxon>Bacteria</taxon>
        <taxon>Pseudomonadati</taxon>
        <taxon>Pseudomonadota</taxon>
        <taxon>Betaproteobacteria</taxon>
        <taxon>Burkholderiales</taxon>
        <taxon>Oxalobacteraceae</taxon>
        <taxon>Sapientia</taxon>
    </lineage>
</organism>
<dbReference type="SUPFAM" id="SSF53850">
    <property type="entry name" value="Periplasmic binding protein-like II"/>
    <property type="match status" value="1"/>
</dbReference>
<comment type="caution">
    <text evidence="1">The sequence shown here is derived from an EMBL/GenBank/DDBJ whole genome shotgun (WGS) entry which is preliminary data.</text>
</comment>
<protein>
    <recommendedName>
        <fullName evidence="3">Phosphate ABC transporter substrate-binding protein</fullName>
    </recommendedName>
</protein>
<dbReference type="EMBL" id="SMYL01000007">
    <property type="protein sequence ID" value="TDK64564.1"/>
    <property type="molecule type" value="Genomic_DNA"/>
</dbReference>
<sequence>MKKSITGLIISLSLCVIYNPVWADFVVVVNPKSPTTAISKDQIAQYFLGNTSTFTPIDLAEGSPIRVEFYKTITDKDPSQVRAIWSKLVFTGKAKPPKQFSSSDEVKKQVGSDINAIGYIEKAAVDSTVRVIYPAN</sequence>
<proteinExistence type="predicted"/>
<dbReference type="OrthoDB" id="5368589at2"/>
<dbReference type="Proteomes" id="UP000294829">
    <property type="component" value="Unassembled WGS sequence"/>
</dbReference>
<name>A0A4V6PMH8_9BURK</name>
<dbReference type="Gene3D" id="3.40.190.10">
    <property type="entry name" value="Periplasmic binding protein-like II"/>
    <property type="match status" value="1"/>
</dbReference>
<keyword evidence="2" id="KW-1185">Reference proteome</keyword>
<reference evidence="1 2" key="1">
    <citation type="submission" date="2019-03" db="EMBL/GenBank/DDBJ databases">
        <title>Sapientia aquatica gen. nov., sp. nov., isolated from a crater lake.</title>
        <authorList>
            <person name="Felfoldi T."/>
            <person name="Szabo A."/>
            <person name="Toth E."/>
            <person name="Schumann P."/>
            <person name="Keki Z."/>
            <person name="Marialigeti K."/>
            <person name="Mathe I."/>
        </authorList>
    </citation>
    <scope>NUCLEOTIDE SEQUENCE [LARGE SCALE GENOMIC DNA]</scope>
    <source>
        <strain evidence="1 2">SA-152</strain>
    </source>
</reference>
<dbReference type="AlphaFoldDB" id="A0A4V6PMH8"/>
<evidence type="ECO:0000313" key="2">
    <source>
        <dbReference type="Proteomes" id="UP000294829"/>
    </source>
</evidence>
<gene>
    <name evidence="1" type="ORF">E2I14_13940</name>
</gene>